<dbReference type="EMBL" id="JAFNEN010001204">
    <property type="protein sequence ID" value="KAG8174480.1"/>
    <property type="molecule type" value="Genomic_DNA"/>
</dbReference>
<organism evidence="2 3">
    <name type="scientific">Oedothorax gibbosus</name>
    <dbReference type="NCBI Taxonomy" id="931172"/>
    <lineage>
        <taxon>Eukaryota</taxon>
        <taxon>Metazoa</taxon>
        <taxon>Ecdysozoa</taxon>
        <taxon>Arthropoda</taxon>
        <taxon>Chelicerata</taxon>
        <taxon>Arachnida</taxon>
        <taxon>Araneae</taxon>
        <taxon>Araneomorphae</taxon>
        <taxon>Entelegynae</taxon>
        <taxon>Araneoidea</taxon>
        <taxon>Linyphiidae</taxon>
        <taxon>Erigoninae</taxon>
        <taxon>Oedothorax</taxon>
    </lineage>
</organism>
<sequence>MEQWYDFPIKYPADPATDTHGETNPETKTSPTDHQPMRDEQQPSLHDDVTTEEDDSEGEAVAPIRRVAGRPRKEKTSRGKGDQEGYTTTPSWRPPTTPCLHAGAEPCLHHQAAVKS</sequence>
<keyword evidence="3" id="KW-1185">Reference proteome</keyword>
<comment type="caution">
    <text evidence="2">The sequence shown here is derived from an EMBL/GenBank/DDBJ whole genome shotgun (WGS) entry which is preliminary data.</text>
</comment>
<gene>
    <name evidence="2" type="ORF">JTE90_015752</name>
</gene>
<feature type="region of interest" description="Disordered" evidence="1">
    <location>
        <begin position="1"/>
        <end position="98"/>
    </location>
</feature>
<evidence type="ECO:0000256" key="1">
    <source>
        <dbReference type="SAM" id="MobiDB-lite"/>
    </source>
</evidence>
<feature type="compositionally biased region" description="Basic and acidic residues" evidence="1">
    <location>
        <begin position="74"/>
        <end position="83"/>
    </location>
</feature>
<reference evidence="2 3" key="1">
    <citation type="journal article" date="2022" name="Nat. Ecol. Evol.">
        <title>A masculinizing supergene underlies an exaggerated male reproductive morph in a spider.</title>
        <authorList>
            <person name="Hendrickx F."/>
            <person name="De Corte Z."/>
            <person name="Sonet G."/>
            <person name="Van Belleghem S.M."/>
            <person name="Kostlbacher S."/>
            <person name="Vangestel C."/>
        </authorList>
    </citation>
    <scope>NUCLEOTIDE SEQUENCE [LARGE SCALE GENOMIC DNA]</scope>
    <source>
        <strain evidence="2">W744_W776</strain>
    </source>
</reference>
<accession>A0AAV6TR29</accession>
<evidence type="ECO:0000313" key="3">
    <source>
        <dbReference type="Proteomes" id="UP000827092"/>
    </source>
</evidence>
<dbReference type="AlphaFoldDB" id="A0AAV6TR29"/>
<evidence type="ECO:0000313" key="2">
    <source>
        <dbReference type="EMBL" id="KAG8174480.1"/>
    </source>
</evidence>
<protein>
    <submittedName>
        <fullName evidence="2">Uncharacterized protein</fullName>
    </submittedName>
</protein>
<name>A0AAV6TR29_9ARAC</name>
<proteinExistence type="predicted"/>
<feature type="compositionally biased region" description="Basic and acidic residues" evidence="1">
    <location>
        <begin position="35"/>
        <end position="49"/>
    </location>
</feature>
<dbReference type="Proteomes" id="UP000827092">
    <property type="component" value="Unassembled WGS sequence"/>
</dbReference>